<dbReference type="OrthoDB" id="603275at2"/>
<keyword evidence="2" id="KW-1185">Reference proteome</keyword>
<keyword evidence="1" id="KW-0121">Carboxypeptidase</keyword>
<organism evidence="1 2">
    <name type="scientific">Flavobacterium microcysteis</name>
    <dbReference type="NCBI Taxonomy" id="2596891"/>
    <lineage>
        <taxon>Bacteria</taxon>
        <taxon>Pseudomonadati</taxon>
        <taxon>Bacteroidota</taxon>
        <taxon>Flavobacteriia</taxon>
        <taxon>Flavobacteriales</taxon>
        <taxon>Flavobacteriaceae</taxon>
        <taxon>Flavobacterium</taxon>
    </lineage>
</organism>
<comment type="caution">
    <text evidence="1">The sequence shown here is derived from an EMBL/GenBank/DDBJ whole genome shotgun (WGS) entry which is preliminary data.</text>
</comment>
<dbReference type="Proteomes" id="UP000319175">
    <property type="component" value="Unassembled WGS sequence"/>
</dbReference>
<gene>
    <name evidence="1" type="ORF">FJA49_12635</name>
</gene>
<name>A0A501Q451_9FLAO</name>
<reference evidence="1 2" key="1">
    <citation type="submission" date="2019-06" db="EMBL/GenBank/DDBJ databases">
        <title>Flavobacterium sp. MaA-Y11 from geoumgang.</title>
        <authorList>
            <person name="Jeong S."/>
        </authorList>
    </citation>
    <scope>NUCLEOTIDE SEQUENCE [LARGE SCALE GENOMIC DNA]</scope>
    <source>
        <strain evidence="1 2">MaA-Y11</strain>
    </source>
</reference>
<accession>A0A501Q451</accession>
<dbReference type="GO" id="GO:0004180">
    <property type="term" value="F:carboxypeptidase activity"/>
    <property type="evidence" value="ECO:0007669"/>
    <property type="project" value="UniProtKB-KW"/>
</dbReference>
<proteinExistence type="predicted"/>
<evidence type="ECO:0000313" key="1">
    <source>
        <dbReference type="EMBL" id="TPD67122.1"/>
    </source>
</evidence>
<dbReference type="SUPFAM" id="SSF56935">
    <property type="entry name" value="Porins"/>
    <property type="match status" value="1"/>
</dbReference>
<dbReference type="SUPFAM" id="SSF49464">
    <property type="entry name" value="Carboxypeptidase regulatory domain-like"/>
    <property type="match status" value="1"/>
</dbReference>
<dbReference type="AlphaFoldDB" id="A0A501Q451"/>
<dbReference type="InterPro" id="IPR008969">
    <property type="entry name" value="CarboxyPept-like_regulatory"/>
</dbReference>
<dbReference type="RefSeq" id="WP_140001282.1">
    <property type="nucleotide sequence ID" value="NZ_VFJE01000055.1"/>
</dbReference>
<keyword evidence="1" id="KW-0378">Hydrolase</keyword>
<keyword evidence="1" id="KW-0645">Protease</keyword>
<evidence type="ECO:0000313" key="2">
    <source>
        <dbReference type="Proteomes" id="UP000319175"/>
    </source>
</evidence>
<dbReference type="EMBL" id="VFJE01000055">
    <property type="protein sequence ID" value="TPD67122.1"/>
    <property type="molecule type" value="Genomic_DNA"/>
</dbReference>
<sequence length="886" mass="103099">MNNFYCFIIIFCTSFNLKAQTIKGTVFHENEPVPFASVIIRKSDNLSSIYQFTKTNNEGFYQIDLKEPLDSIWIEVNSLAFESQIKHLSSIQKNKQAIILNFNLENKPTELEEVVIEKEVPIRIKNDTITYNPESFRDGTERVVEDLLKKLPGIKVEENGEIKFKGKSIKKFLLDGDDLFSSQYTTGSKNLSVEMVEKVQAIENFNENPMLKGLVNAEDVAINIQLKKGKTDLSGDASLSYGIQDRYNASVTGLLINKKTKGFLTTTYNNIGNNYSPYDFSSEIISLSQTNEKEEQAKTLISQGGFYSQLENKYHRINSNFNSELNLLYKFSSKITAKTNLGIYDDRLIRTNKSYTEYSINDEQFVINEIEDIIKKPRLYNANVQLSNKVNDRFIWEYIGKANYQEIDFDSNSLNNEVVQKNKVKTTKFFVKQDFNFTNRIDENSAVTGIVFYSNNRAPQEFTLTPGLNIEENTTNEVISNNQYSRFDKETFKTKGEYYRSFNKVKLKLIAGYLSINNTLNSNLKANYTDGTVYTDRLYQNSMNYKYRLPNVALSLSYIKKQKYAFGILLNNQYYDIALNDEIRNLNREEEKFVFSPIMKFQYVLNTKSNLVATYSYNEIVPSEENLFEGFVLTGFRSFRNNSPNISFLNTHTYNLNYIYNDVFKVTRFSLSFNHTNRNNNYFSRNTINLDNTFTNLFLLKAGNRDYSLNLDFERYMHFIRTTLQINGSYALSFDKNIVNNSNLRDVETRLLFINGVLRTSFKSKFYIENNFSYSHNDFLLDNRSQNQFSSFNDTFKIIYKIGSDFKTNVATNFVSPDLSKNNTYLFLDSELRYTPQNKRFQYALIMRNLTNNKKFETVSISDYSKTIASHNLLERYILGSVSFRF</sequence>
<protein>
    <submittedName>
        <fullName evidence="1">Carboxypeptidase-like regulatory domain-containing protein</fullName>
    </submittedName>
</protein>